<evidence type="ECO:0008006" key="3">
    <source>
        <dbReference type="Google" id="ProtNLM"/>
    </source>
</evidence>
<proteinExistence type="predicted"/>
<gene>
    <name evidence="1" type="ORF">PVK06_047295</name>
</gene>
<dbReference type="PANTHER" id="PTHR11439:SF503">
    <property type="entry name" value="CYSTEINE-RICH RLK (RECEPTOR-LIKE PROTEIN KINASE) 8"/>
    <property type="match status" value="1"/>
</dbReference>
<dbReference type="CDD" id="cd09272">
    <property type="entry name" value="RNase_HI_RT_Ty1"/>
    <property type="match status" value="1"/>
</dbReference>
<protein>
    <recommendedName>
        <fullName evidence="3">Retrovirus-related Pol polyprotein from transposon TNT 1-94</fullName>
    </recommendedName>
</protein>
<organism evidence="1 2">
    <name type="scientific">Gossypium arboreum</name>
    <name type="common">Tree cotton</name>
    <name type="synonym">Gossypium nanking</name>
    <dbReference type="NCBI Taxonomy" id="29729"/>
    <lineage>
        <taxon>Eukaryota</taxon>
        <taxon>Viridiplantae</taxon>
        <taxon>Streptophyta</taxon>
        <taxon>Embryophyta</taxon>
        <taxon>Tracheophyta</taxon>
        <taxon>Spermatophyta</taxon>
        <taxon>Magnoliopsida</taxon>
        <taxon>eudicotyledons</taxon>
        <taxon>Gunneridae</taxon>
        <taxon>Pentapetalae</taxon>
        <taxon>rosids</taxon>
        <taxon>malvids</taxon>
        <taxon>Malvales</taxon>
        <taxon>Malvaceae</taxon>
        <taxon>Malvoideae</taxon>
        <taxon>Gossypium</taxon>
    </lineage>
</organism>
<evidence type="ECO:0000313" key="1">
    <source>
        <dbReference type="EMBL" id="KAK5771120.1"/>
    </source>
</evidence>
<comment type="caution">
    <text evidence="1">The sequence shown here is derived from an EMBL/GenBank/DDBJ whole genome shotgun (WGS) entry which is preliminary data.</text>
</comment>
<reference evidence="1 2" key="1">
    <citation type="submission" date="2023-03" db="EMBL/GenBank/DDBJ databases">
        <title>WGS of Gossypium arboreum.</title>
        <authorList>
            <person name="Yu D."/>
        </authorList>
    </citation>
    <scope>NUCLEOTIDE SEQUENCE [LARGE SCALE GENOMIC DNA]</scope>
    <source>
        <tissue evidence="1">Leaf</tissue>
    </source>
</reference>
<dbReference type="InterPro" id="IPR043502">
    <property type="entry name" value="DNA/RNA_pol_sf"/>
</dbReference>
<dbReference type="Proteomes" id="UP001358586">
    <property type="component" value="Chromosome 13"/>
</dbReference>
<sequence>MENYKPTSTLIAIGMKLSSQRDYEQVSESAYRSLVGCLLYLTTTRPDIMFAVSMLSRFMHYCNKQHFQAAKRVLRYIKGILSHGIQFGKTENLKLIGYTDSDWAGSKDDMKSTFVNQAIWLRKILADLNLHQREATEIYCDNKSAVAIAKNPVFHGKTKHFSIKLHVVREMEQAREIELIHCNSEEQIADIFTKAFNVSRFIKLRKQLGVNSMETKKEC</sequence>
<dbReference type="SUPFAM" id="SSF56672">
    <property type="entry name" value="DNA/RNA polymerases"/>
    <property type="match status" value="1"/>
</dbReference>
<evidence type="ECO:0000313" key="2">
    <source>
        <dbReference type="Proteomes" id="UP001358586"/>
    </source>
</evidence>
<accession>A0ABR0MDF2</accession>
<dbReference type="PANTHER" id="PTHR11439">
    <property type="entry name" value="GAG-POL-RELATED RETROTRANSPOSON"/>
    <property type="match status" value="1"/>
</dbReference>
<dbReference type="EMBL" id="JARKNE010000013">
    <property type="protein sequence ID" value="KAK5771120.1"/>
    <property type="molecule type" value="Genomic_DNA"/>
</dbReference>
<name>A0ABR0MDF2_GOSAR</name>
<keyword evidence="2" id="KW-1185">Reference proteome</keyword>